<evidence type="ECO:0000313" key="9">
    <source>
        <dbReference type="EMBL" id="GFZ90262.1"/>
    </source>
</evidence>
<dbReference type="Gene3D" id="1.20.1600.10">
    <property type="entry name" value="Outer membrane efflux proteins (OEP)"/>
    <property type="match status" value="1"/>
</dbReference>
<dbReference type="EMBL" id="BMIC01000005">
    <property type="protein sequence ID" value="GFZ90262.1"/>
    <property type="molecule type" value="Genomic_DNA"/>
</dbReference>
<dbReference type="PANTHER" id="PTHR30026:SF20">
    <property type="entry name" value="OUTER MEMBRANE PROTEIN TOLC"/>
    <property type="match status" value="1"/>
</dbReference>
<comment type="similarity">
    <text evidence="2">Belongs to the outer membrane factor (OMF) (TC 1.B.17) family.</text>
</comment>
<feature type="chain" id="PRO_5035310084" evidence="8">
    <location>
        <begin position="19"/>
        <end position="442"/>
    </location>
</feature>
<dbReference type="InterPro" id="IPR003423">
    <property type="entry name" value="OMP_efflux"/>
</dbReference>
<keyword evidence="7" id="KW-0998">Cell outer membrane</keyword>
<reference evidence="9 10" key="1">
    <citation type="journal article" date="2014" name="Int. J. Syst. Evol. Microbiol.">
        <title>Complete genome sequence of Corynebacterium casei LMG S-19264T (=DSM 44701T), isolated from a smear-ripened cheese.</title>
        <authorList>
            <consortium name="US DOE Joint Genome Institute (JGI-PGF)"/>
            <person name="Walter F."/>
            <person name="Albersmeier A."/>
            <person name="Kalinowski J."/>
            <person name="Ruckert C."/>
        </authorList>
    </citation>
    <scope>NUCLEOTIDE SEQUENCE [LARGE SCALE GENOMIC DNA]</scope>
    <source>
        <strain evidence="9 10">CGMCC 1.15295</strain>
    </source>
</reference>
<keyword evidence="8" id="KW-0732">Signal</keyword>
<evidence type="ECO:0000256" key="4">
    <source>
        <dbReference type="ARBA" id="ARBA00022452"/>
    </source>
</evidence>
<keyword evidence="6" id="KW-0472">Membrane</keyword>
<dbReference type="Proteomes" id="UP000598120">
    <property type="component" value="Unassembled WGS sequence"/>
</dbReference>
<accession>A0A8J2TTP1</accession>
<gene>
    <name evidence="9" type="ORF">GCM10011531_22310</name>
</gene>
<organism evidence="9 10">
    <name type="scientific">Aquaticitalea lipolytica</name>
    <dbReference type="NCBI Taxonomy" id="1247562"/>
    <lineage>
        <taxon>Bacteria</taxon>
        <taxon>Pseudomonadati</taxon>
        <taxon>Bacteroidota</taxon>
        <taxon>Flavobacteriia</taxon>
        <taxon>Flavobacteriales</taxon>
        <taxon>Flavobacteriaceae</taxon>
        <taxon>Aquaticitalea</taxon>
    </lineage>
</organism>
<keyword evidence="3" id="KW-0813">Transport</keyword>
<comment type="subcellular location">
    <subcellularLocation>
        <location evidence="1">Cell outer membrane</location>
    </subcellularLocation>
</comment>
<dbReference type="GO" id="GO:0009279">
    <property type="term" value="C:cell outer membrane"/>
    <property type="evidence" value="ECO:0007669"/>
    <property type="project" value="UniProtKB-SubCell"/>
</dbReference>
<feature type="signal peptide" evidence="8">
    <location>
        <begin position="1"/>
        <end position="18"/>
    </location>
</feature>
<dbReference type="Pfam" id="PF02321">
    <property type="entry name" value="OEP"/>
    <property type="match status" value="2"/>
</dbReference>
<name>A0A8J2TTP1_9FLAO</name>
<evidence type="ECO:0000256" key="2">
    <source>
        <dbReference type="ARBA" id="ARBA00007613"/>
    </source>
</evidence>
<proteinExistence type="inferred from homology"/>
<evidence type="ECO:0000313" key="10">
    <source>
        <dbReference type="Proteomes" id="UP000598120"/>
    </source>
</evidence>
<evidence type="ECO:0000256" key="6">
    <source>
        <dbReference type="ARBA" id="ARBA00023136"/>
    </source>
</evidence>
<dbReference type="SUPFAM" id="SSF56954">
    <property type="entry name" value="Outer membrane efflux proteins (OEP)"/>
    <property type="match status" value="1"/>
</dbReference>
<evidence type="ECO:0000256" key="3">
    <source>
        <dbReference type="ARBA" id="ARBA00022448"/>
    </source>
</evidence>
<comment type="caution">
    <text evidence="9">The sequence shown here is derived from an EMBL/GenBank/DDBJ whole genome shotgun (WGS) entry which is preliminary data.</text>
</comment>
<protein>
    <submittedName>
        <fullName evidence="9">Transporter</fullName>
    </submittedName>
</protein>
<keyword evidence="4" id="KW-1134">Transmembrane beta strand</keyword>
<evidence type="ECO:0000256" key="8">
    <source>
        <dbReference type="SAM" id="SignalP"/>
    </source>
</evidence>
<dbReference type="InterPro" id="IPR051906">
    <property type="entry name" value="TolC-like"/>
</dbReference>
<keyword evidence="5" id="KW-0812">Transmembrane</keyword>
<dbReference type="RefSeq" id="WP_188606471.1">
    <property type="nucleotide sequence ID" value="NZ_BMIC01000005.1"/>
</dbReference>
<dbReference type="GO" id="GO:0015288">
    <property type="term" value="F:porin activity"/>
    <property type="evidence" value="ECO:0007669"/>
    <property type="project" value="TreeGrafter"/>
</dbReference>
<evidence type="ECO:0000256" key="7">
    <source>
        <dbReference type="ARBA" id="ARBA00023237"/>
    </source>
</evidence>
<evidence type="ECO:0000256" key="5">
    <source>
        <dbReference type="ARBA" id="ARBA00022692"/>
    </source>
</evidence>
<dbReference type="PANTHER" id="PTHR30026">
    <property type="entry name" value="OUTER MEMBRANE PROTEIN TOLC"/>
    <property type="match status" value="1"/>
</dbReference>
<keyword evidence="10" id="KW-1185">Reference proteome</keyword>
<dbReference type="AlphaFoldDB" id="A0A8J2TTP1"/>
<dbReference type="GO" id="GO:0015562">
    <property type="term" value="F:efflux transmembrane transporter activity"/>
    <property type="evidence" value="ECO:0007669"/>
    <property type="project" value="InterPro"/>
</dbReference>
<evidence type="ECO:0000256" key="1">
    <source>
        <dbReference type="ARBA" id="ARBA00004442"/>
    </source>
</evidence>
<sequence length="442" mass="49780">MKKSIFILFVLIGMASQAQVKKWTLRECVDYALENNISIKQSELDVKTSEINKKDAFGNFLPSLNASVSHSWSIGLGQDPVTFDAVNSTTRNLSGGISSGIDIYAGLRNINQLHRSNLGILASQYQLDKMKDDISLFVANSFLQILFNKEQLKVLQAQHEVSKQELSRTNELVEAGVLPRGDLLEIQATIATQEQQIVNAENAILISKIQLAQILLIEDYKNFDTADVDYEVPPTNILNESPEAIVEKAKETRYDIKIAETNSKMAEYDLKIAKGAMQPTLRGSYSFSSNYFTSGLFDTPDFESQISDNKNHNFGLQLSIPIFNGFAAKNNVSRSKVNFERSKNLLEQANLDMETTVYQAYNDTKGALKAYEAALKTLAARQEAYNYSKERYNVGLLNAFDFSQSQNRFEAAQSEVIRTKYDYIFKLKVLEFYFGIPITELN</sequence>
<dbReference type="GO" id="GO:1990281">
    <property type="term" value="C:efflux pump complex"/>
    <property type="evidence" value="ECO:0007669"/>
    <property type="project" value="TreeGrafter"/>
</dbReference>